<keyword evidence="1" id="KW-0812">Transmembrane</keyword>
<keyword evidence="3" id="KW-1185">Reference proteome</keyword>
<proteinExistence type="predicted"/>
<gene>
    <name evidence="2" type="ORF">FLJC2902T_28480</name>
</gene>
<sequence length="43" mass="4929">MSSKRKTIFKMIACTIYASVIVGIISFLFTVNHNEKHPRSFIV</sequence>
<evidence type="ECO:0000313" key="2">
    <source>
        <dbReference type="EMBL" id="ESU26363.1"/>
    </source>
</evidence>
<keyword evidence="1" id="KW-1133">Transmembrane helix</keyword>
<organism evidence="2 3">
    <name type="scientific">Flavobacterium limnosediminis JC2902</name>
    <dbReference type="NCBI Taxonomy" id="1341181"/>
    <lineage>
        <taxon>Bacteria</taxon>
        <taxon>Pseudomonadati</taxon>
        <taxon>Bacteroidota</taxon>
        <taxon>Flavobacteriia</taxon>
        <taxon>Flavobacteriales</taxon>
        <taxon>Flavobacteriaceae</taxon>
        <taxon>Flavobacterium</taxon>
    </lineage>
</organism>
<dbReference type="AlphaFoldDB" id="V6SI41"/>
<protein>
    <submittedName>
        <fullName evidence="2">Uncharacterized protein</fullName>
    </submittedName>
</protein>
<evidence type="ECO:0000313" key="3">
    <source>
        <dbReference type="Proteomes" id="UP000018004"/>
    </source>
</evidence>
<evidence type="ECO:0000256" key="1">
    <source>
        <dbReference type="SAM" id="Phobius"/>
    </source>
</evidence>
<name>V6SI41_9FLAO</name>
<keyword evidence="1" id="KW-0472">Membrane</keyword>
<feature type="transmembrane region" description="Helical" evidence="1">
    <location>
        <begin position="12"/>
        <end position="31"/>
    </location>
</feature>
<comment type="caution">
    <text evidence="2">The sequence shown here is derived from an EMBL/GenBank/DDBJ whole genome shotgun (WGS) entry which is preliminary data.</text>
</comment>
<reference evidence="2 3" key="1">
    <citation type="submission" date="2013-08" db="EMBL/GenBank/DDBJ databases">
        <title>Flavobacterium limnosediminis JC2902 genome sequencing.</title>
        <authorList>
            <person name="Lee K."/>
            <person name="Yi H."/>
            <person name="Park S."/>
            <person name="Chun J."/>
        </authorList>
    </citation>
    <scope>NUCLEOTIDE SEQUENCE [LARGE SCALE GENOMIC DNA]</scope>
    <source>
        <strain evidence="2 3">JC2902</strain>
    </source>
</reference>
<dbReference type="EMBL" id="AVGG01000019">
    <property type="protein sequence ID" value="ESU26363.1"/>
    <property type="molecule type" value="Genomic_DNA"/>
</dbReference>
<dbReference type="Proteomes" id="UP000018004">
    <property type="component" value="Unassembled WGS sequence"/>
</dbReference>
<accession>V6SI41</accession>